<evidence type="ECO:0000259" key="1">
    <source>
        <dbReference type="PROSITE" id="PS51186"/>
    </source>
</evidence>
<dbReference type="SUPFAM" id="SSF55729">
    <property type="entry name" value="Acyl-CoA N-acyltransferases (Nat)"/>
    <property type="match status" value="1"/>
</dbReference>
<organism evidence="2 3">
    <name type="scientific">Sulfurovum zhangzhouensis</name>
    <dbReference type="NCBI Taxonomy" id="3019067"/>
    <lineage>
        <taxon>Bacteria</taxon>
        <taxon>Pseudomonadati</taxon>
        <taxon>Campylobacterota</taxon>
        <taxon>Epsilonproteobacteria</taxon>
        <taxon>Campylobacterales</taxon>
        <taxon>Sulfurovaceae</taxon>
        <taxon>Sulfurovum</taxon>
    </lineage>
</organism>
<dbReference type="EMBL" id="JAQIBD010000002">
    <property type="protein sequence ID" value="MDM5271783.1"/>
    <property type="molecule type" value="Genomic_DNA"/>
</dbReference>
<dbReference type="CDD" id="cd04301">
    <property type="entry name" value="NAT_SF"/>
    <property type="match status" value="1"/>
</dbReference>
<dbReference type="Gene3D" id="3.40.630.30">
    <property type="match status" value="1"/>
</dbReference>
<proteinExistence type="predicted"/>
<dbReference type="Pfam" id="PF00583">
    <property type="entry name" value="Acetyltransf_1"/>
    <property type="match status" value="1"/>
</dbReference>
<evidence type="ECO:0000313" key="2">
    <source>
        <dbReference type="EMBL" id="MDM5271783.1"/>
    </source>
</evidence>
<protein>
    <submittedName>
        <fullName evidence="2">GNAT family N-acetyltransferase</fullName>
    </submittedName>
</protein>
<dbReference type="RefSeq" id="WP_289413510.1">
    <property type="nucleotide sequence ID" value="NZ_JAQIBD010000002.1"/>
</dbReference>
<sequence>MINFKILEEKNIHSIIPFLKILNDSISDDVLKERLDEMISQGYQCIGIFDDDELIGISGIWIVTKYYIGRLIEPDNVIISPEYQNKNIGHMLMEWIDDYAKTNGCVASEVNCFVHNERAHRFWEKEGYRVIAKHFQKKY</sequence>
<accession>A0ABT7QYC4</accession>
<comment type="caution">
    <text evidence="2">The sequence shown here is derived from an EMBL/GenBank/DDBJ whole genome shotgun (WGS) entry which is preliminary data.</text>
</comment>
<dbReference type="PROSITE" id="PS51186">
    <property type="entry name" value="GNAT"/>
    <property type="match status" value="1"/>
</dbReference>
<reference evidence="2" key="1">
    <citation type="submission" date="2023-01" db="EMBL/GenBank/DDBJ databases">
        <title>Sulfurovum sp. zt1-1 genome assembly.</title>
        <authorList>
            <person name="Wang J."/>
        </authorList>
    </citation>
    <scope>NUCLEOTIDE SEQUENCE</scope>
    <source>
        <strain evidence="2">Zt1-1</strain>
    </source>
</reference>
<dbReference type="InterPro" id="IPR000182">
    <property type="entry name" value="GNAT_dom"/>
</dbReference>
<gene>
    <name evidence="2" type="ORF">PGH07_06310</name>
</gene>
<evidence type="ECO:0000313" key="3">
    <source>
        <dbReference type="Proteomes" id="UP001169069"/>
    </source>
</evidence>
<dbReference type="InterPro" id="IPR016181">
    <property type="entry name" value="Acyl_CoA_acyltransferase"/>
</dbReference>
<feature type="domain" description="N-acetyltransferase" evidence="1">
    <location>
        <begin position="2"/>
        <end position="139"/>
    </location>
</feature>
<name>A0ABT7QYC4_9BACT</name>
<keyword evidence="3" id="KW-1185">Reference proteome</keyword>
<dbReference type="Proteomes" id="UP001169069">
    <property type="component" value="Unassembled WGS sequence"/>
</dbReference>